<protein>
    <submittedName>
        <fullName evidence="1">Uncharacterized protein</fullName>
    </submittedName>
</protein>
<evidence type="ECO:0000313" key="1">
    <source>
        <dbReference type="EMBL" id="UUI04060.1"/>
    </source>
</evidence>
<proteinExistence type="predicted"/>
<keyword evidence="2" id="KW-1185">Reference proteome</keyword>
<sequence>MSLTKLQLLTEQPIMTEWIVNIRNSFHAQIGMIAEHFYHAPRKISSV</sequence>
<dbReference type="RefSeq" id="WP_256709056.1">
    <property type="nucleotide sequence ID" value="NZ_CP101914.1"/>
</dbReference>
<name>A0ABY5JW82_9BACI</name>
<evidence type="ECO:0000313" key="2">
    <source>
        <dbReference type="Proteomes" id="UP001059773"/>
    </source>
</evidence>
<dbReference type="Proteomes" id="UP001059773">
    <property type="component" value="Chromosome"/>
</dbReference>
<reference evidence="1" key="1">
    <citation type="submission" date="2022-07" db="EMBL/GenBank/DDBJ databases">
        <title>FELIX.</title>
        <authorList>
            <person name="Wan K.H."/>
            <person name="Park S."/>
            <person name="Lawrence Q."/>
            <person name="Eichenberger J.P."/>
            <person name="Booth B.W."/>
            <person name="Piaggio A.J."/>
            <person name="Chandler J.C."/>
            <person name="Franklin A.B."/>
            <person name="Celniker S.E."/>
        </authorList>
    </citation>
    <scope>NUCLEOTIDE SEQUENCE</scope>
    <source>
        <strain evidence="1">QA-1986 374</strain>
    </source>
</reference>
<gene>
    <name evidence="1" type="ORF">NP439_05055</name>
</gene>
<accession>A0ABY5JW82</accession>
<dbReference type="EMBL" id="CP101914">
    <property type="protein sequence ID" value="UUI04060.1"/>
    <property type="molecule type" value="Genomic_DNA"/>
</dbReference>
<organism evidence="1 2">
    <name type="scientific">Oceanobacillus jeddahense</name>
    <dbReference type="NCBI Taxonomy" id="1462527"/>
    <lineage>
        <taxon>Bacteria</taxon>
        <taxon>Bacillati</taxon>
        <taxon>Bacillota</taxon>
        <taxon>Bacilli</taxon>
        <taxon>Bacillales</taxon>
        <taxon>Bacillaceae</taxon>
        <taxon>Oceanobacillus</taxon>
    </lineage>
</organism>